<evidence type="ECO:0000313" key="4">
    <source>
        <dbReference type="EMBL" id="MBD7963936.1"/>
    </source>
</evidence>
<dbReference type="InterPro" id="IPR029058">
    <property type="entry name" value="AB_hydrolase_fold"/>
</dbReference>
<organism evidence="4 5">
    <name type="scientific">Fictibacillus norfolkensis</name>
    <dbReference type="NCBI Taxonomy" id="2762233"/>
    <lineage>
        <taxon>Bacteria</taxon>
        <taxon>Bacillati</taxon>
        <taxon>Bacillota</taxon>
        <taxon>Bacilli</taxon>
        <taxon>Bacillales</taxon>
        <taxon>Fictibacillaceae</taxon>
        <taxon>Fictibacillus</taxon>
    </lineage>
</organism>
<dbReference type="Proteomes" id="UP000603641">
    <property type="component" value="Unassembled WGS sequence"/>
</dbReference>
<dbReference type="Pfam" id="PF00561">
    <property type="entry name" value="Abhydrolase_1"/>
    <property type="match status" value="1"/>
</dbReference>
<reference evidence="4 5" key="1">
    <citation type="submission" date="2020-08" db="EMBL/GenBank/DDBJ databases">
        <title>A Genomic Blueprint of the Chicken Gut Microbiome.</title>
        <authorList>
            <person name="Gilroy R."/>
            <person name="Ravi A."/>
            <person name="Getino M."/>
            <person name="Pursley I."/>
            <person name="Horton D.L."/>
            <person name="Alikhan N.-F."/>
            <person name="Baker D."/>
            <person name="Gharbi K."/>
            <person name="Hall N."/>
            <person name="Watson M."/>
            <person name="Adriaenssens E.M."/>
            <person name="Foster-Nyarko E."/>
            <person name="Jarju S."/>
            <person name="Secka A."/>
            <person name="Antonio M."/>
            <person name="Oren A."/>
            <person name="Chaudhuri R."/>
            <person name="La Ragione R.M."/>
            <person name="Hildebrand F."/>
            <person name="Pallen M.J."/>
        </authorList>
    </citation>
    <scope>NUCLEOTIDE SEQUENCE [LARGE SCALE GENOMIC DNA]</scope>
    <source>
        <strain evidence="4 5">Sa2CUA10</strain>
    </source>
</reference>
<sequence>MIQQLNGQQIVIREKKLYVERYGSNDKPAILYLHGGPGESCNDFSYHQAERLGEHFHLILIDQRGVCRSENIEKDEPFGFQDLIDDCEALREHLHIKKWSLIGHSFGGFLALAYVRQHPDSIEKVIFEGPTFDFELTSRSLIRKTAHLLKKYGQHEGYEKGLLLAEGDHSIRELTEEYMKLSDELGENRMEIYRHNHNNPTDYYSFYSEEEWDEFYDRSEHHYNLLREEGKIFDSLLDDIKFVENPMLLLVGKYDACTCDKHFEVFERDAINGEIFIFEESGHTPHYEESDKFKQIIIEYLQKL</sequence>
<evidence type="ECO:0000256" key="2">
    <source>
        <dbReference type="ARBA" id="ARBA00022801"/>
    </source>
</evidence>
<dbReference type="PRINTS" id="PR00111">
    <property type="entry name" value="ABHYDROLASE"/>
</dbReference>
<keyword evidence="5" id="KW-1185">Reference proteome</keyword>
<dbReference type="PANTHER" id="PTHR43798">
    <property type="entry name" value="MONOACYLGLYCEROL LIPASE"/>
    <property type="match status" value="1"/>
</dbReference>
<keyword evidence="2 4" id="KW-0378">Hydrolase</keyword>
<comment type="similarity">
    <text evidence="1">Belongs to the peptidase S33 family.</text>
</comment>
<name>A0ABR8SKC2_9BACL</name>
<dbReference type="SUPFAM" id="SSF53474">
    <property type="entry name" value="alpha/beta-Hydrolases"/>
    <property type="match status" value="1"/>
</dbReference>
<dbReference type="RefSeq" id="WP_191753329.1">
    <property type="nucleotide sequence ID" value="NZ_JACSQM010000003.1"/>
</dbReference>
<gene>
    <name evidence="4" type="ORF">H9648_07700</name>
</gene>
<dbReference type="PRINTS" id="PR00793">
    <property type="entry name" value="PROAMNOPTASE"/>
</dbReference>
<comment type="caution">
    <text evidence="4">The sequence shown here is derived from an EMBL/GenBank/DDBJ whole genome shotgun (WGS) entry which is preliminary data.</text>
</comment>
<dbReference type="GO" id="GO:0016787">
    <property type="term" value="F:hydrolase activity"/>
    <property type="evidence" value="ECO:0007669"/>
    <property type="project" value="UniProtKB-KW"/>
</dbReference>
<evidence type="ECO:0000256" key="1">
    <source>
        <dbReference type="ARBA" id="ARBA00010088"/>
    </source>
</evidence>
<dbReference type="EMBL" id="JACSQM010000003">
    <property type="protein sequence ID" value="MBD7963936.1"/>
    <property type="molecule type" value="Genomic_DNA"/>
</dbReference>
<proteinExistence type="inferred from homology"/>
<evidence type="ECO:0000259" key="3">
    <source>
        <dbReference type="Pfam" id="PF00561"/>
    </source>
</evidence>
<evidence type="ECO:0000313" key="5">
    <source>
        <dbReference type="Proteomes" id="UP000603641"/>
    </source>
</evidence>
<dbReference type="InterPro" id="IPR002410">
    <property type="entry name" value="Peptidase_S33"/>
</dbReference>
<dbReference type="InterPro" id="IPR050266">
    <property type="entry name" value="AB_hydrolase_sf"/>
</dbReference>
<dbReference type="Gene3D" id="3.40.50.1820">
    <property type="entry name" value="alpha/beta hydrolase"/>
    <property type="match status" value="1"/>
</dbReference>
<accession>A0ABR8SKC2</accession>
<feature type="domain" description="AB hydrolase-1" evidence="3">
    <location>
        <begin position="28"/>
        <end position="289"/>
    </location>
</feature>
<dbReference type="PANTHER" id="PTHR43798:SF33">
    <property type="entry name" value="HYDROLASE, PUTATIVE (AFU_ORTHOLOGUE AFUA_2G14860)-RELATED"/>
    <property type="match status" value="1"/>
</dbReference>
<protein>
    <submittedName>
        <fullName evidence="4">Alpha/beta hydrolase</fullName>
    </submittedName>
</protein>
<dbReference type="InterPro" id="IPR000073">
    <property type="entry name" value="AB_hydrolase_1"/>
</dbReference>